<name>A0A9D4ZQU0_ADICA</name>
<dbReference type="GO" id="GO:0003723">
    <property type="term" value="F:RNA binding"/>
    <property type="evidence" value="ECO:0007669"/>
    <property type="project" value="UniProtKB-UniRule"/>
</dbReference>
<dbReference type="Pfam" id="PF00076">
    <property type="entry name" value="RRM_1"/>
    <property type="match status" value="1"/>
</dbReference>
<feature type="chain" id="PRO_5038844671" description="RRM domain-containing protein" evidence="2">
    <location>
        <begin position="27"/>
        <end position="347"/>
    </location>
</feature>
<dbReference type="InterPro" id="IPR000504">
    <property type="entry name" value="RRM_dom"/>
</dbReference>
<gene>
    <name evidence="4" type="ORF">GOP47_0000552</name>
</gene>
<organism evidence="4 5">
    <name type="scientific">Adiantum capillus-veneris</name>
    <name type="common">Maidenhair fern</name>
    <dbReference type="NCBI Taxonomy" id="13818"/>
    <lineage>
        <taxon>Eukaryota</taxon>
        <taxon>Viridiplantae</taxon>
        <taxon>Streptophyta</taxon>
        <taxon>Embryophyta</taxon>
        <taxon>Tracheophyta</taxon>
        <taxon>Polypodiopsida</taxon>
        <taxon>Polypodiidae</taxon>
        <taxon>Polypodiales</taxon>
        <taxon>Pteridineae</taxon>
        <taxon>Pteridaceae</taxon>
        <taxon>Vittarioideae</taxon>
        <taxon>Adiantum</taxon>
    </lineage>
</organism>
<comment type="caution">
    <text evidence="4">The sequence shown here is derived from an EMBL/GenBank/DDBJ whole genome shotgun (WGS) entry which is preliminary data.</text>
</comment>
<proteinExistence type="predicted"/>
<dbReference type="AlphaFoldDB" id="A0A9D4ZQU0"/>
<evidence type="ECO:0000256" key="1">
    <source>
        <dbReference type="PROSITE-ProRule" id="PRU00176"/>
    </source>
</evidence>
<reference evidence="4" key="1">
    <citation type="submission" date="2021-01" db="EMBL/GenBank/DDBJ databases">
        <title>Adiantum capillus-veneris genome.</title>
        <authorList>
            <person name="Fang Y."/>
            <person name="Liao Q."/>
        </authorList>
    </citation>
    <scope>NUCLEOTIDE SEQUENCE</scope>
    <source>
        <strain evidence="4">H3</strain>
        <tissue evidence="4">Leaf</tissue>
    </source>
</reference>
<keyword evidence="2" id="KW-0732">Signal</keyword>
<dbReference type="Proteomes" id="UP000886520">
    <property type="component" value="Chromosome 1"/>
</dbReference>
<dbReference type="OrthoDB" id="1914642at2759"/>
<evidence type="ECO:0000259" key="3">
    <source>
        <dbReference type="PROSITE" id="PS50102"/>
    </source>
</evidence>
<keyword evidence="1" id="KW-0694">RNA-binding</keyword>
<dbReference type="PANTHER" id="PTHR33881:SF17">
    <property type="entry name" value="EGF-LIKE DOMAIN-CONTAINING PROTEIN"/>
    <property type="match status" value="1"/>
</dbReference>
<dbReference type="PANTHER" id="PTHR33881">
    <property type="entry name" value="NEUROGENIC LOCUS NOTCH-LIKE PROTEIN"/>
    <property type="match status" value="1"/>
</dbReference>
<feature type="domain" description="RRM" evidence="3">
    <location>
        <begin position="222"/>
        <end position="309"/>
    </location>
</feature>
<accession>A0A9D4ZQU0</accession>
<dbReference type="SMART" id="SM00181">
    <property type="entry name" value="EGF"/>
    <property type="match status" value="2"/>
</dbReference>
<dbReference type="InterPro" id="IPR035979">
    <property type="entry name" value="RBD_domain_sf"/>
</dbReference>
<dbReference type="EMBL" id="JABFUD020000001">
    <property type="protein sequence ID" value="KAI5084383.1"/>
    <property type="molecule type" value="Genomic_DNA"/>
</dbReference>
<sequence>MPMAFSSRFLLPLLLLSTSFCSSTKCFTFEEETIGFAQRERSLADDNTCGPVNCLNGICSTSIIFPFYQCTCNEGWQSPLNLSWIPCVLPNCSFDLGCDNTSLSAPPPAVSPTTDAFSLCALPICGNGECVASSNSSLLYECKCNGGSINLFNSANGYCIPQCAAGAELKSRYQAKICNYSHHLWIFIAADGMAFLEDYLIFIHLYQTGKESPDSVVICKLEEVEELVEKVGNVDMVIHDKDSGRSHGFGFVTMSSIENCNAAIGKGNWQSRGFGFVTIFTEAEVHEALNKMDCASVQGRNLRVNIVAKDLSLELISPRKYAWWGFNLRPEAVIWRFGLPLSADNIK</sequence>
<evidence type="ECO:0000313" key="5">
    <source>
        <dbReference type="Proteomes" id="UP000886520"/>
    </source>
</evidence>
<dbReference type="SUPFAM" id="SSF54928">
    <property type="entry name" value="RNA-binding domain, RBD"/>
    <property type="match status" value="1"/>
</dbReference>
<keyword evidence="5" id="KW-1185">Reference proteome</keyword>
<protein>
    <recommendedName>
        <fullName evidence="3">RRM domain-containing protein</fullName>
    </recommendedName>
</protein>
<evidence type="ECO:0000256" key="2">
    <source>
        <dbReference type="SAM" id="SignalP"/>
    </source>
</evidence>
<dbReference type="Gene3D" id="3.30.70.330">
    <property type="match status" value="2"/>
</dbReference>
<feature type="signal peptide" evidence="2">
    <location>
        <begin position="1"/>
        <end position="26"/>
    </location>
</feature>
<dbReference type="PROSITE" id="PS50102">
    <property type="entry name" value="RRM"/>
    <property type="match status" value="1"/>
</dbReference>
<evidence type="ECO:0000313" key="4">
    <source>
        <dbReference type="EMBL" id="KAI5084383.1"/>
    </source>
</evidence>
<dbReference type="InterPro" id="IPR012677">
    <property type="entry name" value="Nucleotide-bd_a/b_plait_sf"/>
</dbReference>
<dbReference type="InterPro" id="IPR000742">
    <property type="entry name" value="EGF"/>
</dbReference>